<organism evidence="3 4">
    <name type="scientific">Pseudonocardia sulfidoxydans NBRC 16205</name>
    <dbReference type="NCBI Taxonomy" id="1223511"/>
    <lineage>
        <taxon>Bacteria</taxon>
        <taxon>Bacillati</taxon>
        <taxon>Actinomycetota</taxon>
        <taxon>Actinomycetes</taxon>
        <taxon>Pseudonocardiales</taxon>
        <taxon>Pseudonocardiaceae</taxon>
        <taxon>Pseudonocardia</taxon>
    </lineage>
</organism>
<dbReference type="AlphaFoldDB" id="A0A511DF28"/>
<dbReference type="OrthoDB" id="3634892at2"/>
<dbReference type="CDD" id="cd06577">
    <property type="entry name" value="PASTA_pknB"/>
    <property type="match status" value="1"/>
</dbReference>
<dbReference type="Gene3D" id="3.30.10.20">
    <property type="match status" value="1"/>
</dbReference>
<keyword evidence="4" id="KW-1185">Reference proteome</keyword>
<dbReference type="PROSITE" id="PS51178">
    <property type="entry name" value="PASTA"/>
    <property type="match status" value="1"/>
</dbReference>
<feature type="region of interest" description="Disordered" evidence="1">
    <location>
        <begin position="62"/>
        <end position="90"/>
    </location>
</feature>
<evidence type="ECO:0000256" key="1">
    <source>
        <dbReference type="SAM" id="MobiDB-lite"/>
    </source>
</evidence>
<evidence type="ECO:0000313" key="4">
    <source>
        <dbReference type="Proteomes" id="UP000321685"/>
    </source>
</evidence>
<name>A0A511DF28_9PSEU</name>
<dbReference type="InterPro" id="IPR005543">
    <property type="entry name" value="PASTA_dom"/>
</dbReference>
<dbReference type="RefSeq" id="WP_147106407.1">
    <property type="nucleotide sequence ID" value="NZ_BJVJ01000019.1"/>
</dbReference>
<dbReference type="Proteomes" id="UP000321685">
    <property type="component" value="Unassembled WGS sequence"/>
</dbReference>
<sequence length="90" mass="8530">MRTTLVPALVGLDSGEAIALSMEAGVVIVAEREGALAEGGQVVAQVPAAGTQVEAASQVRVAMSGGGGGGGPAVPDPVPPLGPSGAKTVD</sequence>
<comment type="caution">
    <text evidence="3">The sequence shown here is derived from an EMBL/GenBank/DDBJ whole genome shotgun (WGS) entry which is preliminary data.</text>
</comment>
<evidence type="ECO:0000313" key="3">
    <source>
        <dbReference type="EMBL" id="GEL23391.1"/>
    </source>
</evidence>
<dbReference type="EMBL" id="BJVJ01000019">
    <property type="protein sequence ID" value="GEL23391.1"/>
    <property type="molecule type" value="Genomic_DNA"/>
</dbReference>
<evidence type="ECO:0000259" key="2">
    <source>
        <dbReference type="PROSITE" id="PS51178"/>
    </source>
</evidence>
<protein>
    <recommendedName>
        <fullName evidence="2">PASTA domain-containing protein</fullName>
    </recommendedName>
</protein>
<reference evidence="3 4" key="1">
    <citation type="submission" date="2019-07" db="EMBL/GenBank/DDBJ databases">
        <title>Whole genome shotgun sequence of Pseudonocardia sulfidoxydans NBRC 16205.</title>
        <authorList>
            <person name="Hosoyama A."/>
            <person name="Uohara A."/>
            <person name="Ohji S."/>
            <person name="Ichikawa N."/>
        </authorList>
    </citation>
    <scope>NUCLEOTIDE SEQUENCE [LARGE SCALE GENOMIC DNA]</scope>
    <source>
        <strain evidence="3 4">NBRC 16205</strain>
    </source>
</reference>
<accession>A0A511DF28</accession>
<feature type="domain" description="PASTA" evidence="2">
    <location>
        <begin position="1"/>
        <end position="65"/>
    </location>
</feature>
<proteinExistence type="predicted"/>
<gene>
    <name evidence="3" type="ORF">PSU4_23450</name>
</gene>
<dbReference type="SUPFAM" id="SSF54184">
    <property type="entry name" value="Penicillin-binding protein 2x (pbp-2x), c-terminal domain"/>
    <property type="match status" value="1"/>
</dbReference>
<dbReference type="Pfam" id="PF03793">
    <property type="entry name" value="PASTA"/>
    <property type="match status" value="1"/>
</dbReference>